<dbReference type="Proteomes" id="UP000752292">
    <property type="component" value="Unassembled WGS sequence"/>
</dbReference>
<protein>
    <recommendedName>
        <fullName evidence="4">Cytochrome c</fullName>
    </recommendedName>
</protein>
<comment type="caution">
    <text evidence="2">The sequence shown here is derived from an EMBL/GenBank/DDBJ whole genome shotgun (WGS) entry which is preliminary data.</text>
</comment>
<evidence type="ECO:0000313" key="3">
    <source>
        <dbReference type="Proteomes" id="UP000752292"/>
    </source>
</evidence>
<evidence type="ECO:0008006" key="4">
    <source>
        <dbReference type="Google" id="ProtNLM"/>
    </source>
</evidence>
<accession>A0A932ZVS5</accession>
<sequence>MRPARPRRTAPAALLALLGLALAPGLPAPAHHTNVMQYVFQRVGEAKAGPFEVVLTAGRPRLAAAGGKKLSPAEARRLLESFTHRFQAEILSAAPVPPLRVRLRFAQEGWSRAFALERGPGGDPAYTANVTLGPRGRYEVEALIEGGASAQSWRASFTFDYGYEKLKDVMQTLLRGLDRLGREALTLGLDGEIVPPAKEAEIKKQAARFRELVPWVAELRRGAGQEAYEAEALKLLGRAKEAEAAAARADYAALAALLAAVRAACESCHRIFQQADATGKMPRLPPPAP</sequence>
<dbReference type="GO" id="GO:0005506">
    <property type="term" value="F:iron ion binding"/>
    <property type="evidence" value="ECO:0007669"/>
    <property type="project" value="InterPro"/>
</dbReference>
<name>A0A932ZVS5_UNCTE</name>
<dbReference type="AlphaFoldDB" id="A0A932ZVS5"/>
<dbReference type="PROSITE" id="PS51009">
    <property type="entry name" value="CYTCII"/>
    <property type="match status" value="1"/>
</dbReference>
<dbReference type="InterPro" id="IPR010980">
    <property type="entry name" value="Cyt_c/b562"/>
</dbReference>
<gene>
    <name evidence="2" type="ORF">HY618_08395</name>
</gene>
<dbReference type="InterPro" id="IPR002321">
    <property type="entry name" value="Cyt_c_II"/>
</dbReference>
<proteinExistence type="predicted"/>
<dbReference type="GO" id="GO:0009055">
    <property type="term" value="F:electron transfer activity"/>
    <property type="evidence" value="ECO:0007669"/>
    <property type="project" value="InterPro"/>
</dbReference>
<organism evidence="2 3">
    <name type="scientific">Tectimicrobiota bacterium</name>
    <dbReference type="NCBI Taxonomy" id="2528274"/>
    <lineage>
        <taxon>Bacteria</taxon>
        <taxon>Pseudomonadati</taxon>
        <taxon>Nitrospinota/Tectimicrobiota group</taxon>
        <taxon>Candidatus Tectimicrobiota</taxon>
    </lineage>
</organism>
<feature type="signal peptide" evidence="1">
    <location>
        <begin position="1"/>
        <end position="32"/>
    </location>
</feature>
<evidence type="ECO:0000256" key="1">
    <source>
        <dbReference type="SAM" id="SignalP"/>
    </source>
</evidence>
<dbReference type="SUPFAM" id="SSF47175">
    <property type="entry name" value="Cytochromes"/>
    <property type="match status" value="1"/>
</dbReference>
<evidence type="ECO:0000313" key="2">
    <source>
        <dbReference type="EMBL" id="MBI4252465.1"/>
    </source>
</evidence>
<keyword evidence="1" id="KW-0732">Signal</keyword>
<dbReference type="EMBL" id="JACQRX010000366">
    <property type="protein sequence ID" value="MBI4252465.1"/>
    <property type="molecule type" value="Genomic_DNA"/>
</dbReference>
<reference evidence="2" key="1">
    <citation type="submission" date="2020-07" db="EMBL/GenBank/DDBJ databases">
        <title>Huge and variable diversity of episymbiotic CPR bacteria and DPANN archaea in groundwater ecosystems.</title>
        <authorList>
            <person name="He C.Y."/>
            <person name="Keren R."/>
            <person name="Whittaker M."/>
            <person name="Farag I.F."/>
            <person name="Doudna J."/>
            <person name="Cate J.H.D."/>
            <person name="Banfield J.F."/>
        </authorList>
    </citation>
    <scope>NUCLEOTIDE SEQUENCE</scope>
    <source>
        <strain evidence="2">NC_groundwater_1370_Ag_S-0.2um_69_93</strain>
    </source>
</reference>
<dbReference type="GO" id="GO:0022900">
    <property type="term" value="P:electron transport chain"/>
    <property type="evidence" value="ECO:0007669"/>
    <property type="project" value="InterPro"/>
</dbReference>
<dbReference type="GO" id="GO:0020037">
    <property type="term" value="F:heme binding"/>
    <property type="evidence" value="ECO:0007669"/>
    <property type="project" value="InterPro"/>
</dbReference>
<feature type="chain" id="PRO_5036997658" description="Cytochrome c" evidence="1">
    <location>
        <begin position="33"/>
        <end position="289"/>
    </location>
</feature>